<feature type="transmembrane region" description="Helical" evidence="1">
    <location>
        <begin position="177"/>
        <end position="207"/>
    </location>
</feature>
<feature type="transmembrane region" description="Helical" evidence="1">
    <location>
        <begin position="102"/>
        <end position="120"/>
    </location>
</feature>
<dbReference type="Proteomes" id="UP000652761">
    <property type="component" value="Unassembled WGS sequence"/>
</dbReference>
<keyword evidence="1" id="KW-0472">Membrane</keyword>
<comment type="caution">
    <text evidence="2">The sequence shown here is derived from an EMBL/GenBank/DDBJ whole genome shotgun (WGS) entry which is preliminary data.</text>
</comment>
<dbReference type="AlphaFoldDB" id="A0A843UR59"/>
<name>A0A843UR59_COLES</name>
<feature type="transmembrane region" description="Helical" evidence="1">
    <location>
        <begin position="450"/>
        <end position="466"/>
    </location>
</feature>
<gene>
    <name evidence="2" type="ORF">Taro_014770</name>
</gene>
<dbReference type="EMBL" id="NMUH01000623">
    <property type="protein sequence ID" value="MQL82299.1"/>
    <property type="molecule type" value="Genomic_DNA"/>
</dbReference>
<protein>
    <submittedName>
        <fullName evidence="2">Uncharacterized protein</fullName>
    </submittedName>
</protein>
<keyword evidence="3" id="KW-1185">Reference proteome</keyword>
<sequence length="597" mass="64328">MPEVQGGSACGPSTLWRSEVAVPGGETSFSLGCLVSLRVTLGCSFPTSWRSGMLVLVSSSDPWVAARPSGSLAGVREVASFLARSECVAVVAGCTCFERGCWFARAAFGFVVGLCIHVGVSRRLREPTYGVAFTGAWLWSAELVEGVLALLAVPLLLGCVLVVCPFLLGCVLVGCPLVVGVCAVLVVCLALCACAPLDTVLCSVGIFARAKQMLVCRVATLVERCDTCLWLLPALCWLFVNSGKVFLEFFSVGSGGELFAVVLWGFLELLVVVLVRFALRTVLACFCQFLCYLRVEDFVCPHGREVYFVSRALRAVPDGSLGSVPCVQCEAAPGVLLFGLLVQALFQCVFCLCLSCAWRANVVVALLKLLVFRVFCLCGSLVESPFRLALGHFRPLVSCGESFPLAMLFQLLVQLCCILLSFGACGSTLVRGVELSASGTPCAADALWLYHYRCGMAALLCLVIVCPGRTTRMIWVIAVASCAEPFSGVLWMTSWHFPRLPCLVRHSVCGEVVVLTTGKSWYDLVVPWHLLFLSDRTDLSGCRGTLDGRVLVAVGAAVALRGLPLVFLRRWSLVERPAARAEWERHRGSEEEVASSL</sequence>
<keyword evidence="1" id="KW-1133">Transmembrane helix</keyword>
<reference evidence="2" key="1">
    <citation type="submission" date="2017-07" db="EMBL/GenBank/DDBJ databases">
        <title>Taro Niue Genome Assembly and Annotation.</title>
        <authorList>
            <person name="Atibalentja N."/>
            <person name="Keating K."/>
            <person name="Fields C.J."/>
        </authorList>
    </citation>
    <scope>NUCLEOTIDE SEQUENCE</scope>
    <source>
        <strain evidence="2">Niue_2</strain>
        <tissue evidence="2">Leaf</tissue>
    </source>
</reference>
<feature type="transmembrane region" description="Helical" evidence="1">
    <location>
        <begin position="147"/>
        <end position="171"/>
    </location>
</feature>
<feature type="transmembrane region" description="Helical" evidence="1">
    <location>
        <begin position="228"/>
        <end position="247"/>
    </location>
</feature>
<keyword evidence="1" id="KW-0812">Transmembrane</keyword>
<evidence type="ECO:0000313" key="3">
    <source>
        <dbReference type="Proteomes" id="UP000652761"/>
    </source>
</evidence>
<accession>A0A843UR59</accession>
<feature type="transmembrane region" description="Helical" evidence="1">
    <location>
        <begin position="403"/>
        <end position="430"/>
    </location>
</feature>
<evidence type="ECO:0000313" key="2">
    <source>
        <dbReference type="EMBL" id="MQL82299.1"/>
    </source>
</evidence>
<organism evidence="2 3">
    <name type="scientific">Colocasia esculenta</name>
    <name type="common">Wild taro</name>
    <name type="synonym">Arum esculentum</name>
    <dbReference type="NCBI Taxonomy" id="4460"/>
    <lineage>
        <taxon>Eukaryota</taxon>
        <taxon>Viridiplantae</taxon>
        <taxon>Streptophyta</taxon>
        <taxon>Embryophyta</taxon>
        <taxon>Tracheophyta</taxon>
        <taxon>Spermatophyta</taxon>
        <taxon>Magnoliopsida</taxon>
        <taxon>Liliopsida</taxon>
        <taxon>Araceae</taxon>
        <taxon>Aroideae</taxon>
        <taxon>Colocasieae</taxon>
        <taxon>Colocasia</taxon>
    </lineage>
</organism>
<proteinExistence type="predicted"/>
<feature type="transmembrane region" description="Helical" evidence="1">
    <location>
        <begin position="259"/>
        <end position="279"/>
    </location>
</feature>
<feature type="transmembrane region" description="Helical" evidence="1">
    <location>
        <begin position="473"/>
        <end position="493"/>
    </location>
</feature>
<evidence type="ECO:0000256" key="1">
    <source>
        <dbReference type="SAM" id="Phobius"/>
    </source>
</evidence>